<name>A0A7W8LNF4_9SPIR</name>
<proteinExistence type="predicted"/>
<comment type="caution">
    <text evidence="1">The sequence shown here is derived from an EMBL/GenBank/DDBJ whole genome shotgun (WGS) entry which is preliminary data.</text>
</comment>
<reference evidence="1 2" key="1">
    <citation type="submission" date="2020-08" db="EMBL/GenBank/DDBJ databases">
        <title>Genomic Encyclopedia of Type Strains, Phase IV (KMG-IV): sequencing the most valuable type-strain genomes for metagenomic binning, comparative biology and taxonomic classification.</title>
        <authorList>
            <person name="Goeker M."/>
        </authorList>
    </citation>
    <scope>NUCLEOTIDE SEQUENCE [LARGE SCALE GENOMIC DNA]</scope>
    <source>
        <strain evidence="1 2">DSM 103462</strain>
    </source>
</reference>
<organism evidence="1 2">
    <name type="scientific">Treponema ruminis</name>
    <dbReference type="NCBI Taxonomy" id="744515"/>
    <lineage>
        <taxon>Bacteria</taxon>
        <taxon>Pseudomonadati</taxon>
        <taxon>Spirochaetota</taxon>
        <taxon>Spirochaetia</taxon>
        <taxon>Spirochaetales</taxon>
        <taxon>Treponemataceae</taxon>
        <taxon>Treponema</taxon>
    </lineage>
</organism>
<dbReference type="AlphaFoldDB" id="A0A7W8LNF4"/>
<evidence type="ECO:0000313" key="1">
    <source>
        <dbReference type="EMBL" id="MBB5227390.1"/>
    </source>
</evidence>
<accession>A0A7W8LNF4</accession>
<dbReference type="EMBL" id="JACHFQ010000011">
    <property type="protein sequence ID" value="MBB5227390.1"/>
    <property type="molecule type" value="Genomic_DNA"/>
</dbReference>
<dbReference type="Proteomes" id="UP000518887">
    <property type="component" value="Unassembled WGS sequence"/>
</dbReference>
<dbReference type="RefSeq" id="WP_184661586.1">
    <property type="nucleotide sequence ID" value="NZ_CP031518.1"/>
</dbReference>
<sequence length="79" mass="9398">MDEKEMKKQMEREHKESEVRTLINRLSASSSDIGDWKIIKCYEAKLQDKPMPYDLAELISERQKVRDRINELQGELESE</sequence>
<protein>
    <submittedName>
        <fullName evidence="1">Uncharacterized protein</fullName>
    </submittedName>
</protein>
<gene>
    <name evidence="1" type="ORF">HNP76_002790</name>
</gene>
<evidence type="ECO:0000313" key="2">
    <source>
        <dbReference type="Proteomes" id="UP000518887"/>
    </source>
</evidence>
<keyword evidence="2" id="KW-1185">Reference proteome</keyword>